<evidence type="ECO:0000313" key="2">
    <source>
        <dbReference type="Proteomes" id="UP000789525"/>
    </source>
</evidence>
<comment type="caution">
    <text evidence="1">The sequence shown here is derived from an EMBL/GenBank/DDBJ whole genome shotgun (WGS) entry which is preliminary data.</text>
</comment>
<dbReference type="Proteomes" id="UP000789525">
    <property type="component" value="Unassembled WGS sequence"/>
</dbReference>
<evidence type="ECO:0000313" key="1">
    <source>
        <dbReference type="EMBL" id="CAG8770189.1"/>
    </source>
</evidence>
<protein>
    <submittedName>
        <fullName evidence="1">9278_t:CDS:1</fullName>
    </submittedName>
</protein>
<accession>A0ACA9QZ49</accession>
<dbReference type="EMBL" id="CAJVPT010064376">
    <property type="protein sequence ID" value="CAG8770189.1"/>
    <property type="molecule type" value="Genomic_DNA"/>
</dbReference>
<gene>
    <name evidence="1" type="ORF">ACOLOM_LOCUS13733</name>
</gene>
<feature type="non-terminal residue" evidence="1">
    <location>
        <position position="75"/>
    </location>
</feature>
<proteinExistence type="predicted"/>
<organism evidence="1 2">
    <name type="scientific">Acaulospora colombiana</name>
    <dbReference type="NCBI Taxonomy" id="27376"/>
    <lineage>
        <taxon>Eukaryota</taxon>
        <taxon>Fungi</taxon>
        <taxon>Fungi incertae sedis</taxon>
        <taxon>Mucoromycota</taxon>
        <taxon>Glomeromycotina</taxon>
        <taxon>Glomeromycetes</taxon>
        <taxon>Diversisporales</taxon>
        <taxon>Acaulosporaceae</taxon>
        <taxon>Acaulospora</taxon>
    </lineage>
</organism>
<sequence length="75" mass="8452">PPDFPSRRARRRKGKEMEMRFADNSRESNSLWTPTRPCPVPEKVLPNLIYRAQNSLSTSNACPQPLAVTGKSPIT</sequence>
<keyword evidence="2" id="KW-1185">Reference proteome</keyword>
<feature type="non-terminal residue" evidence="1">
    <location>
        <position position="1"/>
    </location>
</feature>
<name>A0ACA9QZ49_9GLOM</name>
<reference evidence="1" key="1">
    <citation type="submission" date="2021-06" db="EMBL/GenBank/DDBJ databases">
        <authorList>
            <person name="Kallberg Y."/>
            <person name="Tangrot J."/>
            <person name="Rosling A."/>
        </authorList>
    </citation>
    <scope>NUCLEOTIDE SEQUENCE</scope>
    <source>
        <strain evidence="1">CL356</strain>
    </source>
</reference>